<keyword evidence="3" id="KW-1185">Reference proteome</keyword>
<dbReference type="CDD" id="cd02440">
    <property type="entry name" value="AdoMet_MTases"/>
    <property type="match status" value="1"/>
</dbReference>
<keyword evidence="2" id="KW-0489">Methyltransferase</keyword>
<dbReference type="Gene3D" id="3.40.50.720">
    <property type="entry name" value="NAD(P)-binding Rossmann-like Domain"/>
    <property type="match status" value="1"/>
</dbReference>
<dbReference type="EMBL" id="SMNA01000005">
    <property type="protein sequence ID" value="TDE94059.1"/>
    <property type="molecule type" value="Genomic_DNA"/>
</dbReference>
<organism evidence="2 3">
    <name type="scientific">Occultella glacieicola</name>
    <dbReference type="NCBI Taxonomy" id="2518684"/>
    <lineage>
        <taxon>Bacteria</taxon>
        <taxon>Bacillati</taxon>
        <taxon>Actinomycetota</taxon>
        <taxon>Actinomycetes</taxon>
        <taxon>Micrococcales</taxon>
        <taxon>Ruaniaceae</taxon>
        <taxon>Occultella</taxon>
    </lineage>
</organism>
<name>A0ABY2E364_9MICO</name>
<gene>
    <name evidence="2" type="ORF">EXU48_11425</name>
</gene>
<dbReference type="GO" id="GO:0032259">
    <property type="term" value="P:methylation"/>
    <property type="evidence" value="ECO:0007669"/>
    <property type="project" value="UniProtKB-KW"/>
</dbReference>
<evidence type="ECO:0000313" key="2">
    <source>
        <dbReference type="EMBL" id="TDE94059.1"/>
    </source>
</evidence>
<dbReference type="SUPFAM" id="SSF53335">
    <property type="entry name" value="S-adenosyl-L-methionine-dependent methyltransferases"/>
    <property type="match status" value="1"/>
</dbReference>
<dbReference type="Pfam" id="PF13489">
    <property type="entry name" value="Methyltransf_23"/>
    <property type="match status" value="1"/>
</dbReference>
<proteinExistence type="predicted"/>
<protein>
    <submittedName>
        <fullName evidence="2">Methyltransferase domain-containing protein</fullName>
    </submittedName>
</protein>
<comment type="caution">
    <text evidence="2">The sequence shown here is derived from an EMBL/GenBank/DDBJ whole genome shotgun (WGS) entry which is preliminary data.</text>
</comment>
<dbReference type="Pfam" id="PF08484">
    <property type="entry name" value="Methyltransf_14"/>
    <property type="match status" value="1"/>
</dbReference>
<accession>A0ABY2E364</accession>
<sequence>MTAGTCPACGAAAPEPFHVGEPVPVNSCLLLGDRDAAVDFPKGALALALCPACGLIWNCRYDPELMTYSQDYEETQGFSPTFQAFIHHLAADWVERYSLGGGTVVEIGCGKGEFLVELARAGIGSGIGIDPGVQPARIPAGLPLTWIQGLFPQDLPDLRADAIVCRHTLEHIAPVREFLAAIRSAITEPERTVLLFEVPDVRRVLDEVAFWDVYYEHSSYFSAGSVGRLFRAAGFDVLAIERAYSDQTLLVEARPAVGGVATAAIPIEEDPAELAEAAARFARGHQAMVDHWRDRIRTVHAGGGRTVIWGGGSKGVAFLAALGADSRLVDGVVDINPFKQNQYMAGTGHRVLAPKDLTDAEPALVIVMNGAYRTEIGAELTDLGLTPTVEAL</sequence>
<dbReference type="GO" id="GO:0008168">
    <property type="term" value="F:methyltransferase activity"/>
    <property type="evidence" value="ECO:0007669"/>
    <property type="project" value="UniProtKB-KW"/>
</dbReference>
<dbReference type="InterPro" id="IPR013691">
    <property type="entry name" value="MeTrfase_14"/>
</dbReference>
<feature type="domain" description="C-methyltransferase" evidence="1">
    <location>
        <begin position="277"/>
        <end position="380"/>
    </location>
</feature>
<dbReference type="Proteomes" id="UP000504882">
    <property type="component" value="Unassembled WGS sequence"/>
</dbReference>
<evidence type="ECO:0000313" key="3">
    <source>
        <dbReference type="Proteomes" id="UP000504882"/>
    </source>
</evidence>
<reference evidence="2 3" key="1">
    <citation type="submission" date="2019-03" db="EMBL/GenBank/DDBJ databases">
        <title>Genomic features of bacteria from cold environments.</title>
        <authorList>
            <person name="Shen L."/>
        </authorList>
    </citation>
    <scope>NUCLEOTIDE SEQUENCE [LARGE SCALE GENOMIC DNA]</scope>
    <source>
        <strain evidence="3">T3246-1</strain>
    </source>
</reference>
<dbReference type="PANTHER" id="PTHR43861">
    <property type="entry name" value="TRANS-ACONITATE 2-METHYLTRANSFERASE-RELATED"/>
    <property type="match status" value="1"/>
</dbReference>
<dbReference type="InterPro" id="IPR029063">
    <property type="entry name" value="SAM-dependent_MTases_sf"/>
</dbReference>
<evidence type="ECO:0000259" key="1">
    <source>
        <dbReference type="Pfam" id="PF08484"/>
    </source>
</evidence>
<dbReference type="Gene3D" id="3.40.50.150">
    <property type="entry name" value="Vaccinia Virus protein VP39"/>
    <property type="match status" value="1"/>
</dbReference>
<keyword evidence="2" id="KW-0808">Transferase</keyword>